<sequence>MTHTCRSVASSQLQLNCHIRLKQPHSHVYVQSDSQIIRLKTINGRAGTELLRARMLPLGHSMEKNTTILPNLTKSTFQVHAIAEHESVVARRGLQRSQVLEFFRKLEPCLVGPKACARGHSRANSISLEVRMMPAAYVKASGQAQQDRRGSNLRGGATDDGLGQDA</sequence>
<dbReference type="AlphaFoldDB" id="A0A508WR40"/>
<name>A0A508WR40_9HYPH</name>
<feature type="region of interest" description="Disordered" evidence="1">
    <location>
        <begin position="140"/>
        <end position="166"/>
    </location>
</feature>
<gene>
    <name evidence="2" type="ORF">EMEDMD4_1020031</name>
</gene>
<dbReference type="Proteomes" id="UP000507954">
    <property type="component" value="Unassembled WGS sequence"/>
</dbReference>
<accession>A0A508WR40</accession>
<evidence type="ECO:0000256" key="1">
    <source>
        <dbReference type="SAM" id="MobiDB-lite"/>
    </source>
</evidence>
<reference evidence="2" key="1">
    <citation type="submission" date="2019-06" db="EMBL/GenBank/DDBJ databases">
        <authorList>
            <person name="Le Quere A."/>
            <person name="Colella S."/>
        </authorList>
    </citation>
    <scope>NUCLEOTIDE SEQUENCE</scope>
    <source>
        <strain evidence="2">EmedicaeMD41</strain>
    </source>
</reference>
<proteinExistence type="predicted"/>
<organism evidence="2">
    <name type="scientific">Sinorhizobium medicae</name>
    <dbReference type="NCBI Taxonomy" id="110321"/>
    <lineage>
        <taxon>Bacteria</taxon>
        <taxon>Pseudomonadati</taxon>
        <taxon>Pseudomonadota</taxon>
        <taxon>Alphaproteobacteria</taxon>
        <taxon>Hyphomicrobiales</taxon>
        <taxon>Rhizobiaceae</taxon>
        <taxon>Sinorhizobium/Ensifer group</taxon>
        <taxon>Sinorhizobium</taxon>
    </lineage>
</organism>
<protein>
    <submittedName>
        <fullName evidence="2">Uncharacterized protein</fullName>
    </submittedName>
</protein>
<evidence type="ECO:0000313" key="2">
    <source>
        <dbReference type="EMBL" id="VTZ59247.1"/>
    </source>
</evidence>
<dbReference type="EMBL" id="CABFNB010000005">
    <property type="protein sequence ID" value="VTZ59247.1"/>
    <property type="molecule type" value="Genomic_DNA"/>
</dbReference>